<evidence type="ECO:0000256" key="1">
    <source>
        <dbReference type="ARBA" id="ARBA00004141"/>
    </source>
</evidence>
<dbReference type="KEGG" id="talb:FTW19_02905"/>
<dbReference type="RefSeq" id="WP_147646245.1">
    <property type="nucleotide sequence ID" value="NZ_CP042806.1"/>
</dbReference>
<keyword evidence="2 5" id="KW-0812">Transmembrane</keyword>
<evidence type="ECO:0000256" key="3">
    <source>
        <dbReference type="ARBA" id="ARBA00022989"/>
    </source>
</evidence>
<reference evidence="6 7" key="1">
    <citation type="submission" date="2019-08" db="EMBL/GenBank/DDBJ databases">
        <title>Complete genome sequence of Terriglobus albidus strain ORNL.</title>
        <authorList>
            <person name="Podar M."/>
        </authorList>
    </citation>
    <scope>NUCLEOTIDE SEQUENCE [LARGE SCALE GENOMIC DNA]</scope>
    <source>
        <strain evidence="6 7">ORNL</strain>
    </source>
</reference>
<evidence type="ECO:0000313" key="7">
    <source>
        <dbReference type="Proteomes" id="UP000321820"/>
    </source>
</evidence>
<comment type="subcellular location">
    <subcellularLocation>
        <location evidence="1">Membrane</location>
        <topology evidence="1">Multi-pass membrane protein</topology>
    </subcellularLocation>
</comment>
<gene>
    <name evidence="6" type="ORF">FTW19_02905</name>
</gene>
<protein>
    <submittedName>
        <fullName evidence="6">DoxX family protein</fullName>
    </submittedName>
</protein>
<feature type="transmembrane region" description="Helical" evidence="5">
    <location>
        <begin position="53"/>
        <end position="86"/>
    </location>
</feature>
<evidence type="ECO:0000256" key="2">
    <source>
        <dbReference type="ARBA" id="ARBA00022692"/>
    </source>
</evidence>
<dbReference type="AlphaFoldDB" id="A0A5B9E8Y9"/>
<keyword evidence="3 5" id="KW-1133">Transmembrane helix</keyword>
<organism evidence="6 7">
    <name type="scientific">Terriglobus albidus</name>
    <dbReference type="NCBI Taxonomy" id="1592106"/>
    <lineage>
        <taxon>Bacteria</taxon>
        <taxon>Pseudomonadati</taxon>
        <taxon>Acidobacteriota</taxon>
        <taxon>Terriglobia</taxon>
        <taxon>Terriglobales</taxon>
        <taxon>Acidobacteriaceae</taxon>
        <taxon>Terriglobus</taxon>
    </lineage>
</organism>
<name>A0A5B9E8Y9_9BACT</name>
<evidence type="ECO:0000256" key="5">
    <source>
        <dbReference type="SAM" id="Phobius"/>
    </source>
</evidence>
<evidence type="ECO:0000313" key="6">
    <source>
        <dbReference type="EMBL" id="QEE27050.1"/>
    </source>
</evidence>
<dbReference type="GO" id="GO:0016020">
    <property type="term" value="C:membrane"/>
    <property type="evidence" value="ECO:0007669"/>
    <property type="project" value="UniProtKB-SubCell"/>
</dbReference>
<keyword evidence="4 5" id="KW-0472">Membrane</keyword>
<accession>A0A5B9E8Y9</accession>
<dbReference type="InterPro" id="IPR032808">
    <property type="entry name" value="DoxX"/>
</dbReference>
<proteinExistence type="predicted"/>
<evidence type="ECO:0000256" key="4">
    <source>
        <dbReference type="ARBA" id="ARBA00023136"/>
    </source>
</evidence>
<dbReference type="OrthoDB" id="9811373at2"/>
<dbReference type="Pfam" id="PF13564">
    <property type="entry name" value="DoxX_2"/>
    <property type="match status" value="1"/>
</dbReference>
<dbReference type="EMBL" id="CP042806">
    <property type="protein sequence ID" value="QEE27050.1"/>
    <property type="molecule type" value="Genomic_DNA"/>
</dbReference>
<feature type="transmembrane region" description="Helical" evidence="5">
    <location>
        <begin position="98"/>
        <end position="116"/>
    </location>
</feature>
<sequence length="129" mass="14062">MAETAGTSKAALWTGRILIWIPSLFILSGGINTLRHAQMVIDGLKQFGYPMSILPYMGTVALLGGLLALIPVTEVLGVILLTAYLGAAALTHLRAEQAIWYMPVLFGAILWIGLYLKEPRVRAVFPLNR</sequence>
<feature type="transmembrane region" description="Helical" evidence="5">
    <location>
        <begin position="12"/>
        <end position="32"/>
    </location>
</feature>
<keyword evidence="7" id="KW-1185">Reference proteome</keyword>
<dbReference type="Proteomes" id="UP000321820">
    <property type="component" value="Chromosome"/>
</dbReference>